<dbReference type="EMBL" id="FJUX01000057">
    <property type="protein sequence ID" value="CZT02668.1"/>
    <property type="molecule type" value="Genomic_DNA"/>
</dbReference>
<name>A0A1E1KWR0_9HELO</name>
<evidence type="ECO:0000313" key="1">
    <source>
        <dbReference type="EMBL" id="CZT02668.1"/>
    </source>
</evidence>
<proteinExistence type="predicted"/>
<reference evidence="2" key="1">
    <citation type="submission" date="2016-03" db="EMBL/GenBank/DDBJ databases">
        <authorList>
            <person name="Guldener U."/>
        </authorList>
    </citation>
    <scope>NUCLEOTIDE SEQUENCE [LARGE SCALE GENOMIC DNA]</scope>
    <source>
        <strain evidence="2">04CH-RAC-A.6.1</strain>
    </source>
</reference>
<accession>A0A1E1KWR0</accession>
<gene>
    <name evidence="1" type="ORF">RAG0_09703</name>
</gene>
<dbReference type="Proteomes" id="UP000178912">
    <property type="component" value="Unassembled WGS sequence"/>
</dbReference>
<dbReference type="AlphaFoldDB" id="A0A1E1KWR0"/>
<organism evidence="1 2">
    <name type="scientific">Rhynchosporium agropyri</name>
    <dbReference type="NCBI Taxonomy" id="914238"/>
    <lineage>
        <taxon>Eukaryota</taxon>
        <taxon>Fungi</taxon>
        <taxon>Dikarya</taxon>
        <taxon>Ascomycota</taxon>
        <taxon>Pezizomycotina</taxon>
        <taxon>Leotiomycetes</taxon>
        <taxon>Helotiales</taxon>
        <taxon>Ploettnerulaceae</taxon>
        <taxon>Rhynchosporium</taxon>
    </lineage>
</organism>
<sequence length="96" mass="10546">MANENQKAATARPSPQENKLYGAAASLESLVPAKSRHFKRYTGTYEHPSEERISDVIPNILPEVIKTAIPYHFIASSFPGSILHSQILQRDQGGGN</sequence>
<protein>
    <submittedName>
        <fullName evidence="1">Uncharacterized protein</fullName>
    </submittedName>
</protein>
<keyword evidence="2" id="KW-1185">Reference proteome</keyword>
<evidence type="ECO:0000313" key="2">
    <source>
        <dbReference type="Proteomes" id="UP000178912"/>
    </source>
</evidence>